<dbReference type="GO" id="GO:0006334">
    <property type="term" value="P:nucleosome assembly"/>
    <property type="evidence" value="ECO:0007669"/>
    <property type="project" value="TreeGrafter"/>
</dbReference>
<evidence type="ECO:0000256" key="4">
    <source>
        <dbReference type="ARBA" id="ARBA00022763"/>
    </source>
</evidence>
<feature type="compositionally biased region" description="Basic and acidic residues" evidence="9">
    <location>
        <begin position="167"/>
        <end position="180"/>
    </location>
</feature>
<dbReference type="InParanoid" id="A0A674C3A2"/>
<feature type="domain" description="Chromatin assembly factor 1 subunit p150 N-terminal" evidence="13">
    <location>
        <begin position="17"/>
        <end position="117"/>
    </location>
</feature>
<dbReference type="GO" id="GO:0005634">
    <property type="term" value="C:nucleus"/>
    <property type="evidence" value="ECO:0007669"/>
    <property type="project" value="UniProtKB-SubCell"/>
</dbReference>
<keyword evidence="3" id="KW-0235">DNA replication</keyword>
<evidence type="ECO:0000259" key="13">
    <source>
        <dbReference type="Pfam" id="PF15557"/>
    </source>
</evidence>
<evidence type="ECO:0000256" key="3">
    <source>
        <dbReference type="ARBA" id="ARBA00022705"/>
    </source>
</evidence>
<dbReference type="Ensembl" id="ENSSTUT00000083111.1">
    <property type="protein sequence ID" value="ENSSTUP00000078047.1"/>
    <property type="gene ID" value="ENSSTUG00000034380.1"/>
</dbReference>
<dbReference type="Pfam" id="PF12253">
    <property type="entry name" value="CAF1A_dimeriz"/>
    <property type="match status" value="1"/>
</dbReference>
<feature type="compositionally biased region" description="Low complexity" evidence="9">
    <location>
        <begin position="753"/>
        <end position="770"/>
    </location>
</feature>
<evidence type="ECO:0000256" key="9">
    <source>
        <dbReference type="SAM" id="MobiDB-lite"/>
    </source>
</evidence>
<dbReference type="AlphaFoldDB" id="A0A674C3A2"/>
<dbReference type="InterPro" id="IPR029091">
    <property type="entry name" value="CAF1_p150_N"/>
</dbReference>
<feature type="compositionally biased region" description="Acidic residues" evidence="9">
    <location>
        <begin position="194"/>
        <end position="209"/>
    </location>
</feature>
<name>A0A674C3A2_SALTR</name>
<comment type="similarity">
    <text evidence="2">Belongs to the CHAF1A family.</text>
</comment>
<keyword evidence="5" id="KW-0143">Chaperone</keyword>
<evidence type="ECO:0000256" key="5">
    <source>
        <dbReference type="ARBA" id="ARBA00023186"/>
    </source>
</evidence>
<feature type="compositionally biased region" description="Polar residues" evidence="9">
    <location>
        <begin position="182"/>
        <end position="193"/>
    </location>
</feature>
<dbReference type="GeneTree" id="ENSGT00440000034888"/>
<evidence type="ECO:0000256" key="6">
    <source>
        <dbReference type="ARBA" id="ARBA00023204"/>
    </source>
</evidence>
<evidence type="ECO:0000313" key="14">
    <source>
        <dbReference type="Ensembl" id="ENSSTUP00000078047.1"/>
    </source>
</evidence>
<reference evidence="14" key="2">
    <citation type="submission" date="2025-09" db="UniProtKB">
        <authorList>
            <consortium name="Ensembl"/>
        </authorList>
    </citation>
    <scope>IDENTIFICATION</scope>
</reference>
<keyword evidence="8" id="KW-0131">Cell cycle</keyword>
<feature type="compositionally biased region" description="Low complexity" evidence="9">
    <location>
        <begin position="220"/>
        <end position="239"/>
    </location>
</feature>
<evidence type="ECO:0000259" key="12">
    <source>
        <dbReference type="Pfam" id="PF15539"/>
    </source>
</evidence>
<evidence type="ECO:0000259" key="10">
    <source>
        <dbReference type="Pfam" id="PF11600"/>
    </source>
</evidence>
<sequence length="847" mass="95727">MVVGLLSSHLPYPVLVTGMDGKVKPSNANKKLVQARLPFKRLNPEPKETSESKRTCTLSRPGLSDGENESDCSPLPVCHGPALVNGRGPLDGFMSRSTQASPAKSIIIDLTEDSNSTDLLKQQPATPIVASCPPTQNNHLSKTLSAVTATKTDHTAKTEPIGYNLGDEQKDGEEEKDRGDTASISQLDSTQGSDTEEDEEEDEEQEQSVEADMSSHGNGSMLSPSSTSSLSAAESSPEAAKTENTPTVTVSTKCLQEQEERLHQRKERERQREEAKDAKEKKKEEARKLKEEREKERKEKKEKEEREKREKREKEEKEKAEKLRAKEEQRKSKQEAKLEEKRKKEEEKRLKEEKDRLKAEKAEITRFLQKPKTPQQATKTLASACEKFAPFEIKEHMCLAPLTRVQCADVVLEELDRYLAKPDGSLDGLSDWTRNKPRRSGQTKPRSTYPMRECMAVVEGPKSDGVPDRQHYGRMKLLQFRENYRPAYWGTWRKNSPHISPRCPLRKDKDLLDYEVDSDEEWEEEEPGESLSHSEGVGLFFNTLLSQFLMLFDIKIKKQKVRQKLKAREWDELMAKKKVKVLEAVVRGCVWEGQGPHLELLQQFAVCLLEPLPKPEPSTPEDNTQKLQQKLQEDEQLLFQLLPLLHGNVNSNKVIITEFQEFCRQQSTSPISSPQNSGDNIPTRVRLKRLIKGNAVYEKRSAFRRCCWYVKSDVLARFIQEALPVPCQWNYLTSGTHVPREEAPVATGSQGNSPTTPQPSHTPSSKTPSSNKRKSAGSMSITKFMKKAADPEQAEAMKTDGFQADTEEDEDEADCVIICTQKGQFPGILSAFRQELSGIERQGNSLS</sequence>
<dbReference type="OMA" id="DPWAQDK"/>
<keyword evidence="7" id="KW-0539">Nucleus</keyword>
<feature type="compositionally biased region" description="Polar residues" evidence="9">
    <location>
        <begin position="242"/>
        <end position="254"/>
    </location>
</feature>
<dbReference type="GO" id="GO:0006281">
    <property type="term" value="P:DNA repair"/>
    <property type="evidence" value="ECO:0007669"/>
    <property type="project" value="UniProtKB-KW"/>
</dbReference>
<feature type="compositionally biased region" description="Basic and acidic residues" evidence="9">
    <location>
        <begin position="256"/>
        <end position="356"/>
    </location>
</feature>
<evidence type="ECO:0000256" key="2">
    <source>
        <dbReference type="ARBA" id="ARBA00006913"/>
    </source>
</evidence>
<dbReference type="GO" id="GO:0033186">
    <property type="term" value="C:CAF-1 complex"/>
    <property type="evidence" value="ECO:0007669"/>
    <property type="project" value="TreeGrafter"/>
</dbReference>
<reference evidence="14" key="1">
    <citation type="submission" date="2025-08" db="UniProtKB">
        <authorList>
            <consortium name="Ensembl"/>
        </authorList>
    </citation>
    <scope>IDENTIFICATION</scope>
</reference>
<dbReference type="FunCoup" id="A0A674C3A2">
    <property type="interactions" value="2167"/>
</dbReference>
<feature type="region of interest" description="Disordered" evidence="9">
    <location>
        <begin position="40"/>
        <end position="73"/>
    </location>
</feature>
<evidence type="ECO:0000256" key="1">
    <source>
        <dbReference type="ARBA" id="ARBA00004123"/>
    </source>
</evidence>
<keyword evidence="4" id="KW-0227">DNA damage</keyword>
<dbReference type="Pfam" id="PF15557">
    <property type="entry name" value="CAF1-p150_N"/>
    <property type="match status" value="1"/>
</dbReference>
<dbReference type="Proteomes" id="UP000472277">
    <property type="component" value="Chromosome 22"/>
</dbReference>
<keyword evidence="6" id="KW-0234">DNA repair</keyword>
<dbReference type="PANTHER" id="PTHR15272:SF0">
    <property type="entry name" value="CHROMATIN ASSEMBLY FACTOR 1 SUBUNIT A"/>
    <property type="match status" value="1"/>
</dbReference>
<dbReference type="Pfam" id="PF15539">
    <property type="entry name" value="CAF1-p150_C2"/>
    <property type="match status" value="1"/>
</dbReference>
<gene>
    <name evidence="14" type="primary">LOC115158292</name>
</gene>
<evidence type="ECO:0000313" key="15">
    <source>
        <dbReference type="Proteomes" id="UP000472277"/>
    </source>
</evidence>
<dbReference type="InterPro" id="IPR022043">
    <property type="entry name" value="CAF1A_DD"/>
</dbReference>
<feature type="domain" description="Chromatin assembly factor 1 subunit p150 C-terminal" evidence="12">
    <location>
        <begin position="567"/>
        <end position="818"/>
    </location>
</feature>
<dbReference type="GO" id="GO:0006260">
    <property type="term" value="P:DNA replication"/>
    <property type="evidence" value="ECO:0007669"/>
    <property type="project" value="UniProtKB-KW"/>
</dbReference>
<evidence type="ECO:0000256" key="8">
    <source>
        <dbReference type="ARBA" id="ARBA00023306"/>
    </source>
</evidence>
<feature type="domain" description="Chromatin assembly factor 1 subunit A dimerization" evidence="11">
    <location>
        <begin position="476"/>
        <end position="535"/>
    </location>
</feature>
<dbReference type="Pfam" id="PF11600">
    <property type="entry name" value="CAF1A_acidic"/>
    <property type="match status" value="1"/>
</dbReference>
<feature type="region of interest" description="Disordered" evidence="9">
    <location>
        <begin position="150"/>
        <end position="356"/>
    </location>
</feature>
<organism evidence="14 15">
    <name type="scientific">Salmo trutta</name>
    <name type="common">Brown trout</name>
    <dbReference type="NCBI Taxonomy" id="8032"/>
    <lineage>
        <taxon>Eukaryota</taxon>
        <taxon>Metazoa</taxon>
        <taxon>Chordata</taxon>
        <taxon>Craniata</taxon>
        <taxon>Vertebrata</taxon>
        <taxon>Euteleostomi</taxon>
        <taxon>Actinopterygii</taxon>
        <taxon>Neopterygii</taxon>
        <taxon>Teleostei</taxon>
        <taxon>Protacanthopterygii</taxon>
        <taxon>Salmoniformes</taxon>
        <taxon>Salmonidae</taxon>
        <taxon>Salmoninae</taxon>
        <taxon>Salmo</taxon>
    </lineage>
</organism>
<keyword evidence="15" id="KW-1185">Reference proteome</keyword>
<accession>A0A674C3A2</accession>
<evidence type="ECO:0000259" key="11">
    <source>
        <dbReference type="Pfam" id="PF12253"/>
    </source>
</evidence>
<dbReference type="InterPro" id="IPR021644">
    <property type="entry name" value="CAF-1_p150_acidic"/>
</dbReference>
<feature type="region of interest" description="Disordered" evidence="9">
    <location>
        <begin position="426"/>
        <end position="448"/>
    </location>
</feature>
<feature type="compositionally biased region" description="Basic and acidic residues" evidence="9">
    <location>
        <begin position="42"/>
        <end position="54"/>
    </location>
</feature>
<comment type="subcellular location">
    <subcellularLocation>
        <location evidence="1">Nucleus</location>
    </subcellularLocation>
</comment>
<feature type="region of interest" description="Disordered" evidence="9">
    <location>
        <begin position="742"/>
        <end position="778"/>
    </location>
</feature>
<dbReference type="InterPro" id="IPR029105">
    <property type="entry name" value="CAF1-p150_C2"/>
</dbReference>
<protein>
    <submittedName>
        <fullName evidence="14">Chromatin assembly factor 1, subunit A (p150)</fullName>
    </submittedName>
</protein>
<proteinExistence type="inferred from homology"/>
<evidence type="ECO:0000256" key="7">
    <source>
        <dbReference type="ARBA" id="ARBA00023242"/>
    </source>
</evidence>
<feature type="domain" description="Chromatin assembly factor 1 p150 subunit acidic region" evidence="10">
    <location>
        <begin position="262"/>
        <end position="397"/>
    </location>
</feature>
<dbReference type="PANTHER" id="PTHR15272">
    <property type="entry name" value="CHROMATIN ASSEMBLY FACTOR 1 SUBUNIT A CAF-1 SUBUNIT A"/>
    <property type="match status" value="1"/>
</dbReference>